<gene>
    <name evidence="2" type="ORF">H3Z83_12840</name>
</gene>
<name>A0A839ARU2_9FLAO</name>
<keyword evidence="3" id="KW-1185">Reference proteome</keyword>
<dbReference type="EMBL" id="JACGLS010000018">
    <property type="protein sequence ID" value="MBA6157397.1"/>
    <property type="molecule type" value="Genomic_DNA"/>
</dbReference>
<evidence type="ECO:0000259" key="1">
    <source>
        <dbReference type="Pfam" id="PF19081"/>
    </source>
</evidence>
<proteinExistence type="predicted"/>
<sequence length="136" mass="13264">MTVTGTGAGCTGSTPSDTVVVTLSPAPTAPTASAQSFCDNDSPTVADLVATGTGTIVWYTDAGLTTVANSGDALAAGTYYVTQNDGTCESNATSVAVNVTGIGICTDTDGDGIADVDDADDDNDGIADVDEGSGLN</sequence>
<comment type="caution">
    <text evidence="2">The sequence shown here is derived from an EMBL/GenBank/DDBJ whole genome shotgun (WGS) entry which is preliminary data.</text>
</comment>
<dbReference type="Proteomes" id="UP000563906">
    <property type="component" value="Unassembled WGS sequence"/>
</dbReference>
<reference evidence="2 3" key="1">
    <citation type="submission" date="2020-07" db="EMBL/GenBank/DDBJ databases">
        <title>Bacterium isolated from marine sediment.</title>
        <authorList>
            <person name="Shang D."/>
            <person name="Du Z.-J."/>
        </authorList>
    </citation>
    <scope>NUCLEOTIDE SEQUENCE [LARGE SCALE GENOMIC DNA]</scope>
    <source>
        <strain evidence="2 3">S7007</strain>
    </source>
</reference>
<dbReference type="Pfam" id="PF19081">
    <property type="entry name" value="Ig_7"/>
    <property type="match status" value="1"/>
</dbReference>
<accession>A0A839ARU2</accession>
<feature type="domain" description="Ig-like" evidence="1">
    <location>
        <begin position="27"/>
        <end position="100"/>
    </location>
</feature>
<dbReference type="AlphaFoldDB" id="A0A839ARU2"/>
<evidence type="ECO:0000313" key="3">
    <source>
        <dbReference type="Proteomes" id="UP000563906"/>
    </source>
</evidence>
<dbReference type="InterPro" id="IPR044023">
    <property type="entry name" value="Ig_7"/>
</dbReference>
<evidence type="ECO:0000313" key="2">
    <source>
        <dbReference type="EMBL" id="MBA6157397.1"/>
    </source>
</evidence>
<feature type="non-terminal residue" evidence="2">
    <location>
        <position position="136"/>
    </location>
</feature>
<organism evidence="2 3">
    <name type="scientific">Tenacibaculum pelagium</name>
    <dbReference type="NCBI Taxonomy" id="2759527"/>
    <lineage>
        <taxon>Bacteria</taxon>
        <taxon>Pseudomonadati</taxon>
        <taxon>Bacteroidota</taxon>
        <taxon>Flavobacteriia</taxon>
        <taxon>Flavobacteriales</taxon>
        <taxon>Flavobacteriaceae</taxon>
        <taxon>Tenacibaculum</taxon>
    </lineage>
</organism>
<protein>
    <recommendedName>
        <fullName evidence="1">Ig-like domain-containing protein</fullName>
    </recommendedName>
</protein>